<dbReference type="InterPro" id="IPR037066">
    <property type="entry name" value="Plug_dom_sf"/>
</dbReference>
<dbReference type="Proteomes" id="UP000433050">
    <property type="component" value="Unassembled WGS sequence"/>
</dbReference>
<feature type="domain" description="TonB-dependent receptor-like beta-barrel" evidence="13">
    <location>
        <begin position="244"/>
        <end position="712"/>
    </location>
</feature>
<keyword evidence="9" id="KW-0675">Receptor</keyword>
<organism evidence="15 16">
    <name type="scientific">Starkeya nomas</name>
    <dbReference type="NCBI Taxonomy" id="2666134"/>
    <lineage>
        <taxon>Bacteria</taxon>
        <taxon>Pseudomonadati</taxon>
        <taxon>Pseudomonadota</taxon>
        <taxon>Alphaproteobacteria</taxon>
        <taxon>Hyphomicrobiales</taxon>
        <taxon>Xanthobacteraceae</taxon>
        <taxon>Starkeya</taxon>
    </lineage>
</organism>
<dbReference type="InterPro" id="IPR012910">
    <property type="entry name" value="Plug_dom"/>
</dbReference>
<keyword evidence="5 11" id="KW-0812">Transmembrane</keyword>
<evidence type="ECO:0000313" key="15">
    <source>
        <dbReference type="EMBL" id="CAA0099263.1"/>
    </source>
</evidence>
<dbReference type="PROSITE" id="PS52016">
    <property type="entry name" value="TONB_DEPENDENT_REC_3"/>
    <property type="match status" value="1"/>
</dbReference>
<accession>A0A5S9P7Q2</accession>
<dbReference type="NCBIfam" id="TIGR01785">
    <property type="entry name" value="TonB-hemin"/>
    <property type="match status" value="1"/>
</dbReference>
<dbReference type="NCBIfam" id="TIGR01786">
    <property type="entry name" value="TonB-hemlactrns"/>
    <property type="match status" value="1"/>
</dbReference>
<feature type="domain" description="TonB-dependent receptor plug" evidence="14">
    <location>
        <begin position="82"/>
        <end position="189"/>
    </location>
</feature>
<evidence type="ECO:0000256" key="5">
    <source>
        <dbReference type="ARBA" id="ARBA00022692"/>
    </source>
</evidence>
<evidence type="ECO:0000256" key="4">
    <source>
        <dbReference type="ARBA" id="ARBA00022452"/>
    </source>
</evidence>
<dbReference type="GO" id="GO:0009279">
    <property type="term" value="C:cell outer membrane"/>
    <property type="evidence" value="ECO:0007669"/>
    <property type="project" value="UniProtKB-SubCell"/>
</dbReference>
<evidence type="ECO:0000256" key="2">
    <source>
        <dbReference type="ARBA" id="ARBA00009810"/>
    </source>
</evidence>
<evidence type="ECO:0000313" key="16">
    <source>
        <dbReference type="Proteomes" id="UP000433050"/>
    </source>
</evidence>
<dbReference type="CDD" id="cd01347">
    <property type="entry name" value="ligand_gated_channel"/>
    <property type="match status" value="1"/>
</dbReference>
<evidence type="ECO:0000256" key="9">
    <source>
        <dbReference type="ARBA" id="ARBA00023170"/>
    </source>
</evidence>
<name>A0A5S9P7Q2_9HYPH</name>
<keyword evidence="3 11" id="KW-0813">Transport</keyword>
<dbReference type="InterPro" id="IPR000531">
    <property type="entry name" value="Beta-barrel_TonB"/>
</dbReference>
<dbReference type="EMBL" id="CACSAS010000001">
    <property type="protein sequence ID" value="CAA0099263.1"/>
    <property type="molecule type" value="Genomic_DNA"/>
</dbReference>
<keyword evidence="16" id="KW-1185">Reference proteome</keyword>
<reference evidence="15 16" key="1">
    <citation type="submission" date="2019-12" db="EMBL/GenBank/DDBJ databases">
        <authorList>
            <person name="Reyes-Prieto M."/>
        </authorList>
    </citation>
    <scope>NUCLEOTIDE SEQUENCE [LARGE SCALE GENOMIC DNA]</scope>
    <source>
        <strain evidence="15">HF14-78462</strain>
    </source>
</reference>
<dbReference type="GO" id="GO:0015344">
    <property type="term" value="F:siderophore uptake transmembrane transporter activity"/>
    <property type="evidence" value="ECO:0007669"/>
    <property type="project" value="TreeGrafter"/>
</dbReference>
<comment type="subcellular location">
    <subcellularLocation>
        <location evidence="1 11">Cell outer membrane</location>
        <topology evidence="1 11">Multi-pass membrane protein</topology>
    </subcellularLocation>
</comment>
<dbReference type="PANTHER" id="PTHR30069:SF41">
    <property type="entry name" value="HEME_HEMOPEXIN UTILIZATION PROTEIN C"/>
    <property type="match status" value="1"/>
</dbReference>
<evidence type="ECO:0000259" key="13">
    <source>
        <dbReference type="Pfam" id="PF00593"/>
    </source>
</evidence>
<evidence type="ECO:0000259" key="14">
    <source>
        <dbReference type="Pfam" id="PF07715"/>
    </source>
</evidence>
<proteinExistence type="inferred from homology"/>
<dbReference type="InterPro" id="IPR010949">
    <property type="entry name" value="TonB_Hb/transfer/lactofer_rcpt"/>
</dbReference>
<dbReference type="Gene3D" id="2.40.170.20">
    <property type="entry name" value="TonB-dependent receptor, beta-barrel domain"/>
    <property type="match status" value="1"/>
</dbReference>
<keyword evidence="10 11" id="KW-0998">Cell outer membrane</keyword>
<evidence type="ECO:0000256" key="7">
    <source>
        <dbReference type="ARBA" id="ARBA00023077"/>
    </source>
</evidence>
<evidence type="ECO:0000256" key="10">
    <source>
        <dbReference type="ARBA" id="ARBA00023237"/>
    </source>
</evidence>
<keyword evidence="6" id="KW-0732">Signal</keyword>
<keyword evidence="8 11" id="KW-0472">Membrane</keyword>
<evidence type="ECO:0000256" key="6">
    <source>
        <dbReference type="ARBA" id="ARBA00022729"/>
    </source>
</evidence>
<evidence type="ECO:0000256" key="11">
    <source>
        <dbReference type="PROSITE-ProRule" id="PRU01360"/>
    </source>
</evidence>
<comment type="similarity">
    <text evidence="2 11 12">Belongs to the TonB-dependent receptor family.</text>
</comment>
<dbReference type="SUPFAM" id="SSF56935">
    <property type="entry name" value="Porins"/>
    <property type="match status" value="1"/>
</dbReference>
<dbReference type="PANTHER" id="PTHR30069">
    <property type="entry name" value="TONB-DEPENDENT OUTER MEMBRANE RECEPTOR"/>
    <property type="match status" value="1"/>
</dbReference>
<gene>
    <name evidence="15" type="primary">hxuC</name>
    <name evidence="15" type="ORF">STARVERO_02414</name>
</gene>
<dbReference type="Gene3D" id="2.170.130.10">
    <property type="entry name" value="TonB-dependent receptor, plug domain"/>
    <property type="match status" value="1"/>
</dbReference>
<dbReference type="GO" id="GO:0015232">
    <property type="term" value="F:heme transmembrane transporter activity"/>
    <property type="evidence" value="ECO:0007669"/>
    <property type="project" value="InterPro"/>
</dbReference>
<evidence type="ECO:0000256" key="1">
    <source>
        <dbReference type="ARBA" id="ARBA00004571"/>
    </source>
</evidence>
<keyword evidence="4 11" id="KW-1134">Transmembrane beta strand</keyword>
<evidence type="ECO:0000256" key="8">
    <source>
        <dbReference type="ARBA" id="ARBA00023136"/>
    </source>
</evidence>
<keyword evidence="7 12" id="KW-0798">TonB box</keyword>
<dbReference type="InterPro" id="IPR036942">
    <property type="entry name" value="Beta-barrel_TonB_sf"/>
</dbReference>
<dbReference type="GO" id="GO:0044718">
    <property type="term" value="P:siderophore transmembrane transport"/>
    <property type="evidence" value="ECO:0007669"/>
    <property type="project" value="TreeGrafter"/>
</dbReference>
<protein>
    <submittedName>
        <fullName evidence="15">Heme/hemopexin utilization protein C</fullName>
    </submittedName>
</protein>
<sequence length="755" mass="81322">MRMASRQGRILSNGHSLSGVARAAGWGVSWLALLAAVPAAAQQASSPAGEPASTAQVVLSDEFIELDPVTVVATRTTENWIDTLAGVSVVREDQLEMIMPSRTADLFRGMPGVTAIQNGNSSQASINIRGLQDFGRVAVIVDGARQNFTQLGHANGAGSFFLEPGLIADVDVVRGPVSNIYGSGAIGGVVTMRTKDADDIIAEGKSWGVEADAEAGSNGPMGYGSVLGAARVGENVDLFVGGTYRKQDAYDDGNGDVVPDTDYETWTGIAKATFRPADFHEIKLTGLNYESQYTTSNDESATATQYGTEVANRSVTASWNYENPDDNLFDWRSTVYWNQVEQDQVKVSGSSNPITGAVGDPRSFTIDTVGFDANNTSRFSWGDWNNAITVGGDYFHDDVDNIDEYGFGEGYNPSGDRGVGGAFVQWKGNYSTWLEAIAAVRYDAYSLNAEGGGGTSGDRVSPKFTLGVTPWSWLTVYGTYAEGYRAPSVTEALVSGPHPLPFNTPGTMFYFLPNPGLRAEVGKNKEVGINIKQDDLFTAGDKLRIKANYYQNDVDDYIELVEFGDPTSTICPIPSRPSMCFPLNMGVPGYAQYQNVQEARLKGFEFEGVYDARKWFLGLSGQVSEGEVSAGPDAGQPLSTIQPDQLTTTLGFRFLDDKLTLAVRWTAVAAVKASDLPTNSVYEPTDSFNLVSLYAGYQPNENTLWRLSVENLLDEQYTQYQTFLPSAGLTVKAGLTVRFGGGEVASAAQPARYVK</sequence>
<dbReference type="AlphaFoldDB" id="A0A5S9P7Q2"/>
<dbReference type="Pfam" id="PF07715">
    <property type="entry name" value="Plug"/>
    <property type="match status" value="1"/>
</dbReference>
<evidence type="ECO:0000256" key="12">
    <source>
        <dbReference type="RuleBase" id="RU003357"/>
    </source>
</evidence>
<dbReference type="InterPro" id="IPR039426">
    <property type="entry name" value="TonB-dep_rcpt-like"/>
</dbReference>
<dbReference type="Pfam" id="PF00593">
    <property type="entry name" value="TonB_dep_Rec_b-barrel"/>
    <property type="match status" value="1"/>
</dbReference>
<dbReference type="InterPro" id="IPR011276">
    <property type="entry name" value="TonB_haem/Hb_rcpt"/>
</dbReference>
<evidence type="ECO:0000256" key="3">
    <source>
        <dbReference type="ARBA" id="ARBA00022448"/>
    </source>
</evidence>